<comment type="caution">
    <text evidence="2">The sequence shown here is derived from an EMBL/GenBank/DDBJ whole genome shotgun (WGS) entry which is preliminary data.</text>
</comment>
<name>A0A927IPJ5_9HYPH</name>
<dbReference type="Proteomes" id="UP000654108">
    <property type="component" value="Unassembled WGS sequence"/>
</dbReference>
<dbReference type="RefSeq" id="WP_191772803.1">
    <property type="nucleotide sequence ID" value="NZ_JACYFU010000001.1"/>
</dbReference>
<dbReference type="EMBL" id="JACYFU010000001">
    <property type="protein sequence ID" value="MBD8064620.1"/>
    <property type="molecule type" value="Genomic_DNA"/>
</dbReference>
<feature type="region of interest" description="Disordered" evidence="1">
    <location>
        <begin position="39"/>
        <end position="58"/>
    </location>
</feature>
<dbReference type="InterPro" id="IPR025227">
    <property type="entry name" value="DUF4169"/>
</dbReference>
<reference evidence="2" key="1">
    <citation type="submission" date="2020-09" db="EMBL/GenBank/DDBJ databases">
        <title>Genome seq and assembly of Devosia sp.</title>
        <authorList>
            <person name="Chhetri G."/>
        </authorList>
    </citation>
    <scope>NUCLEOTIDE SEQUENCE</scope>
    <source>
        <strain evidence="2">PTR5</strain>
    </source>
</reference>
<keyword evidence="3" id="KW-1185">Reference proteome</keyword>
<dbReference type="AlphaFoldDB" id="A0A927IPJ5"/>
<feature type="region of interest" description="Disordered" evidence="1">
    <location>
        <begin position="1"/>
        <end position="22"/>
    </location>
</feature>
<dbReference type="Pfam" id="PF13770">
    <property type="entry name" value="DUF4169"/>
    <property type="match status" value="1"/>
</dbReference>
<evidence type="ECO:0000313" key="2">
    <source>
        <dbReference type="EMBL" id="MBD8064620.1"/>
    </source>
</evidence>
<protein>
    <submittedName>
        <fullName evidence="2">DUF4169 family protein</fullName>
    </submittedName>
</protein>
<sequence length="58" mass="6572">MGDLVNLRQARKQKARADKAATADANRLAFGRMKAEKLKTAAERQRAEKHIDGHKRDE</sequence>
<accession>A0A927IPJ5</accession>
<proteinExistence type="predicted"/>
<gene>
    <name evidence="2" type="ORF">IC608_03930</name>
</gene>
<evidence type="ECO:0000256" key="1">
    <source>
        <dbReference type="SAM" id="MobiDB-lite"/>
    </source>
</evidence>
<organism evidence="2 3">
    <name type="scientific">Devosia oryzisoli</name>
    <dbReference type="NCBI Taxonomy" id="2774138"/>
    <lineage>
        <taxon>Bacteria</taxon>
        <taxon>Pseudomonadati</taxon>
        <taxon>Pseudomonadota</taxon>
        <taxon>Alphaproteobacteria</taxon>
        <taxon>Hyphomicrobiales</taxon>
        <taxon>Devosiaceae</taxon>
        <taxon>Devosia</taxon>
    </lineage>
</organism>
<evidence type="ECO:0000313" key="3">
    <source>
        <dbReference type="Proteomes" id="UP000654108"/>
    </source>
</evidence>